<feature type="transmembrane region" description="Helical" evidence="2">
    <location>
        <begin position="197"/>
        <end position="214"/>
    </location>
</feature>
<keyword evidence="4" id="KW-1185">Reference proteome</keyword>
<feature type="transmembrane region" description="Helical" evidence="2">
    <location>
        <begin position="46"/>
        <end position="69"/>
    </location>
</feature>
<protein>
    <recommendedName>
        <fullName evidence="5">DUF4013 domain-containing protein</fullName>
    </recommendedName>
</protein>
<evidence type="ECO:0000256" key="2">
    <source>
        <dbReference type="SAM" id="Phobius"/>
    </source>
</evidence>
<reference evidence="4" key="1">
    <citation type="submission" date="2016-10" db="EMBL/GenBank/DDBJ databases">
        <authorList>
            <person name="Varghese N."/>
            <person name="Submissions S."/>
        </authorList>
    </citation>
    <scope>NUCLEOTIDE SEQUENCE [LARGE SCALE GENOMIC DNA]</scope>
    <source>
        <strain evidence="4">DSM 24767</strain>
    </source>
</reference>
<dbReference type="EMBL" id="FNLC01000002">
    <property type="protein sequence ID" value="SDR08353.1"/>
    <property type="molecule type" value="Genomic_DNA"/>
</dbReference>
<name>A0A1H1G5D1_NATTX</name>
<feature type="transmembrane region" description="Helical" evidence="2">
    <location>
        <begin position="122"/>
        <end position="143"/>
    </location>
</feature>
<dbReference type="InterPro" id="IPR025098">
    <property type="entry name" value="DUF4013"/>
</dbReference>
<dbReference type="Pfam" id="PF13197">
    <property type="entry name" value="DUF4013"/>
    <property type="match status" value="1"/>
</dbReference>
<dbReference type="AlphaFoldDB" id="A0A1H1G5D1"/>
<keyword evidence="2" id="KW-0472">Membrane</keyword>
<evidence type="ECO:0000313" key="4">
    <source>
        <dbReference type="Proteomes" id="UP000198848"/>
    </source>
</evidence>
<feature type="transmembrane region" description="Helical" evidence="2">
    <location>
        <begin position="167"/>
        <end position="190"/>
    </location>
</feature>
<proteinExistence type="predicted"/>
<keyword evidence="2" id="KW-0812">Transmembrane</keyword>
<accession>A0A1H1G5D1</accession>
<feature type="transmembrane region" description="Helical" evidence="2">
    <location>
        <begin position="89"/>
        <end position="115"/>
    </location>
</feature>
<feature type="region of interest" description="Disordered" evidence="1">
    <location>
        <begin position="1"/>
        <end position="22"/>
    </location>
</feature>
<dbReference type="OrthoDB" id="107590at2157"/>
<evidence type="ECO:0000256" key="1">
    <source>
        <dbReference type="SAM" id="MobiDB-lite"/>
    </source>
</evidence>
<organism evidence="3 4">
    <name type="scientific">Natronobacterium texcoconense</name>
    <dbReference type="NCBI Taxonomy" id="1095778"/>
    <lineage>
        <taxon>Archaea</taxon>
        <taxon>Methanobacteriati</taxon>
        <taxon>Methanobacteriota</taxon>
        <taxon>Stenosarchaea group</taxon>
        <taxon>Halobacteria</taxon>
        <taxon>Halobacteriales</taxon>
        <taxon>Natrialbaceae</taxon>
        <taxon>Natronobacterium</taxon>
    </lineage>
</organism>
<dbReference type="Proteomes" id="UP000198848">
    <property type="component" value="Unassembled WGS sequence"/>
</dbReference>
<evidence type="ECO:0000313" key="3">
    <source>
        <dbReference type="EMBL" id="SDR08353.1"/>
    </source>
</evidence>
<sequence length="229" mass="24990">MSSQNPGSDWESAASSDGTVQPSGGDDDGLFGFSISYPGRNGWKTVFIGGVLGLFFWLIVPALILAGYFVRTTKAAGEGRPEPPEFDDWGGMLVDGLGLFLVFIPVIVVYSLVVVVAMEVHLAAYLVASIALAYPLPAIYVNYSMSDSWLGAYDVSGLQTLVTDKTYVFGFLLYAFVINGIGVIVAMVLLGLSLLTIVGWIILWPMIYFYWYGIDASLWGRVYNRIHRA</sequence>
<evidence type="ECO:0008006" key="5">
    <source>
        <dbReference type="Google" id="ProtNLM"/>
    </source>
</evidence>
<dbReference type="RefSeq" id="WP_090381650.1">
    <property type="nucleotide sequence ID" value="NZ_FNLC01000002.1"/>
</dbReference>
<keyword evidence="2" id="KW-1133">Transmembrane helix</keyword>
<gene>
    <name evidence="3" type="ORF">SAMN04489842_2267</name>
</gene>